<evidence type="ECO:0000313" key="1">
    <source>
        <dbReference type="EMBL" id="TQE05174.1"/>
    </source>
</evidence>
<name>A0A540N2D6_MALBA</name>
<dbReference type="Proteomes" id="UP000315295">
    <property type="component" value="Unassembled WGS sequence"/>
</dbReference>
<dbReference type="AlphaFoldDB" id="A0A540N2D6"/>
<comment type="caution">
    <text evidence="1">The sequence shown here is derived from an EMBL/GenBank/DDBJ whole genome shotgun (WGS) entry which is preliminary data.</text>
</comment>
<reference evidence="1 2" key="1">
    <citation type="journal article" date="2019" name="G3 (Bethesda)">
        <title>Sequencing of a Wild Apple (Malus baccata) Genome Unravels the Differences Between Cultivated and Wild Apple Species Regarding Disease Resistance and Cold Tolerance.</title>
        <authorList>
            <person name="Chen X."/>
        </authorList>
    </citation>
    <scope>NUCLEOTIDE SEQUENCE [LARGE SCALE GENOMIC DNA]</scope>
    <source>
        <strain evidence="2">cv. Shandingzi</strain>
        <tissue evidence="1">Leaves</tissue>
    </source>
</reference>
<keyword evidence="2" id="KW-1185">Reference proteome</keyword>
<accession>A0A540N2D6</accession>
<evidence type="ECO:0000313" key="2">
    <source>
        <dbReference type="Proteomes" id="UP000315295"/>
    </source>
</evidence>
<organism evidence="1 2">
    <name type="scientific">Malus baccata</name>
    <name type="common">Siberian crab apple</name>
    <name type="synonym">Pyrus baccata</name>
    <dbReference type="NCBI Taxonomy" id="106549"/>
    <lineage>
        <taxon>Eukaryota</taxon>
        <taxon>Viridiplantae</taxon>
        <taxon>Streptophyta</taxon>
        <taxon>Embryophyta</taxon>
        <taxon>Tracheophyta</taxon>
        <taxon>Spermatophyta</taxon>
        <taxon>Magnoliopsida</taxon>
        <taxon>eudicotyledons</taxon>
        <taxon>Gunneridae</taxon>
        <taxon>Pentapetalae</taxon>
        <taxon>rosids</taxon>
        <taxon>fabids</taxon>
        <taxon>Rosales</taxon>
        <taxon>Rosaceae</taxon>
        <taxon>Amygdaloideae</taxon>
        <taxon>Maleae</taxon>
        <taxon>Malus</taxon>
    </lineage>
</organism>
<proteinExistence type="predicted"/>
<sequence>MELRESISNQNDFALGLTKQLLQTEGQVIEPRVLVAVHPRGAELDRCRVKGSDPGPAALVPQVRRRPQLFHRRTRLCDLLRWVHKRRPPALVCDWGLGGHASPSEAYFQRGCGHFLQDRSCSRRFQTNVSSISLLPSRFG</sequence>
<protein>
    <submittedName>
        <fullName evidence="1">Uncharacterized protein</fullName>
    </submittedName>
</protein>
<dbReference type="EMBL" id="VIEB01000127">
    <property type="protein sequence ID" value="TQE05174.1"/>
    <property type="molecule type" value="Genomic_DNA"/>
</dbReference>
<gene>
    <name evidence="1" type="ORF">C1H46_009153</name>
</gene>